<evidence type="ECO:0000256" key="2">
    <source>
        <dbReference type="ARBA" id="ARBA00023242"/>
    </source>
</evidence>
<dbReference type="InParanoid" id="A0A4S2MLJ7"/>
<evidence type="ECO:0000259" key="7">
    <source>
        <dbReference type="PROSITE" id="PS51136"/>
    </source>
</evidence>
<sequence>MVLYKRKPVQIIPPKDIPDDRDKVAWQIPETGELFTDRQAYDERMSFYTGKVFSCEITGHMNLTFFEALQSEVREGEEILKAFPEPLKEPVLRKIQFSTISRIDALVDSLHEHFKTDFYPGETVTAFLDGGERAEALIREKTMFPELRLPNGEIQRKGFSRYIVKLINKADEEAQVDNEHINRDKKTFTKAMLRAFIKNTVSREPWNGAPWLVKDEFARKYKIGQDVPSHLQRPSTAADRKAAQARRKQGSGIGAILTNGTASPAAGPSPPVEIRPAPKSHKSKNQQAMRMARMLAPMDQETDGNSASGTPFGDSPTPDASGKGVFKVTPITAPAPKPIKYPIEDLALPPSAEGRRRPKLHRLSEMVVVQNGNGSNQGFNGIDENLTAFYLSTWVFLNIYCEPLVLDSFTFDDYVQAMFFKSDEIDCDMLNEIHCSLLKAIVNEQGNLQCQLPEMEYEDEEDEEEDDQDGENSSPNGEVSIKEGHRHANGNDTSNGKSAPREKKHRAGDLFDGDDTWIKQLKIRNFRNGGWQVIMCGLLHQLSMDTRFAPDIEPILAFLAPPDETPSQESVRTRYGFMDPNLRIMATHMLAQLTHQTRTVRDYMEECSEEMTKHRKEKIEHQRSRKQLLEELKSLEDDKKILLPENTPKSPTPELESESRRSSIDGSQDIQMNGVDSEDEAEPNRAGLRRGNDRKRKRGEEEKLKSEPVSKLPKTSKQFQKVLRSIDTVKSKIKKEEADIQSLDEDLRQADCSRFKCLGKDRYWNTYYWFERNGMPYGGLPSSSTAHAKYANAMIWIQGPGPSERQGFLVEECALPPPTDVDGDITMNGATPPRIPVLERQEIEESGTTLDSPIQYGYISTPTELAALLSWLDPKGIRERKLIQALENYKKHILLGMENRARYLAGDPDFAPPQQDRDMGGSGGGGTGSGRQTRAKAAVDLRVWRCLTWRNDSMVEEKGHSHYEHPLPKGKKKAAQMKNVPLNRNGKPVSRQGERYNF</sequence>
<dbReference type="InterPro" id="IPR013136">
    <property type="entry name" value="WSTF_Acf1_Cbp146"/>
</dbReference>
<dbReference type="PROSITE" id="PS50827">
    <property type="entry name" value="DDT"/>
    <property type="match status" value="1"/>
</dbReference>
<dbReference type="InterPro" id="IPR018501">
    <property type="entry name" value="DDT_dom"/>
</dbReference>
<dbReference type="GO" id="GO:0031509">
    <property type="term" value="P:subtelomeric heterochromatin formation"/>
    <property type="evidence" value="ECO:0007669"/>
    <property type="project" value="TreeGrafter"/>
</dbReference>
<dbReference type="PROSITE" id="PS51136">
    <property type="entry name" value="WAC"/>
    <property type="match status" value="1"/>
</dbReference>
<dbReference type="PANTHER" id="PTHR32075:SF6">
    <property type="entry name" value="ISWI CHROMATIN-REMODELING COMPLEX SUBUNIT YPL216W-RELATED"/>
    <property type="match status" value="1"/>
</dbReference>
<evidence type="ECO:0000256" key="3">
    <source>
        <dbReference type="PROSITE-ProRule" id="PRU00475"/>
    </source>
</evidence>
<dbReference type="Pfam" id="PF10537">
    <property type="entry name" value="WAC_Acf1_DNA_bd"/>
    <property type="match status" value="1"/>
</dbReference>
<protein>
    <recommendedName>
        <fullName evidence="10">WAC domain-containing protein</fullName>
    </recommendedName>
</protein>
<feature type="compositionally biased region" description="Basic and acidic residues" evidence="5">
    <location>
        <begin position="698"/>
        <end position="708"/>
    </location>
</feature>
<dbReference type="GO" id="GO:0000785">
    <property type="term" value="C:chromatin"/>
    <property type="evidence" value="ECO:0007669"/>
    <property type="project" value="UniProtKB-ARBA"/>
</dbReference>
<feature type="region of interest" description="Disordered" evidence="5">
    <location>
        <begin position="228"/>
        <end position="324"/>
    </location>
</feature>
<reference evidence="8 9" key="1">
    <citation type="submission" date="2019-04" db="EMBL/GenBank/DDBJ databases">
        <title>Comparative genomics and transcriptomics to analyze fruiting body development in filamentous ascomycetes.</title>
        <authorList>
            <consortium name="DOE Joint Genome Institute"/>
            <person name="Lutkenhaus R."/>
            <person name="Traeger S."/>
            <person name="Breuer J."/>
            <person name="Kuo A."/>
            <person name="Lipzen A."/>
            <person name="Pangilinan J."/>
            <person name="Dilworth D."/>
            <person name="Sandor L."/>
            <person name="Poggeler S."/>
            <person name="Barry K."/>
            <person name="Grigoriev I.V."/>
            <person name="Nowrousian M."/>
        </authorList>
    </citation>
    <scope>NUCLEOTIDE SEQUENCE [LARGE SCALE GENOMIC DNA]</scope>
    <source>
        <strain evidence="8 9">CBS 389.68</strain>
    </source>
</reference>
<feature type="compositionally biased region" description="Basic and acidic residues" evidence="5">
    <location>
        <begin position="957"/>
        <end position="967"/>
    </location>
</feature>
<evidence type="ECO:0000313" key="8">
    <source>
        <dbReference type="EMBL" id="TGZ77900.1"/>
    </source>
</evidence>
<keyword evidence="9" id="KW-1185">Reference proteome</keyword>
<dbReference type="InterPro" id="IPR028941">
    <property type="entry name" value="WHIM2_dom"/>
</dbReference>
<dbReference type="Proteomes" id="UP000298138">
    <property type="component" value="Unassembled WGS sequence"/>
</dbReference>
<dbReference type="GO" id="GO:0000781">
    <property type="term" value="C:chromosome, telomeric region"/>
    <property type="evidence" value="ECO:0007669"/>
    <property type="project" value="GOC"/>
</dbReference>
<dbReference type="EMBL" id="ML220147">
    <property type="protein sequence ID" value="TGZ77900.1"/>
    <property type="molecule type" value="Genomic_DNA"/>
</dbReference>
<feature type="coiled-coil region" evidence="4">
    <location>
        <begin position="604"/>
        <end position="638"/>
    </location>
</feature>
<dbReference type="GO" id="GO:0005634">
    <property type="term" value="C:nucleus"/>
    <property type="evidence" value="ECO:0007669"/>
    <property type="project" value="UniProtKB-SubCell"/>
</dbReference>
<evidence type="ECO:0000313" key="9">
    <source>
        <dbReference type="Proteomes" id="UP000298138"/>
    </source>
</evidence>
<accession>A0A4S2MLJ7</accession>
<evidence type="ECO:0000259" key="6">
    <source>
        <dbReference type="PROSITE" id="PS50827"/>
    </source>
</evidence>
<evidence type="ECO:0008006" key="10">
    <source>
        <dbReference type="Google" id="ProtNLM"/>
    </source>
</evidence>
<dbReference type="FunCoup" id="A0A4S2MLJ7">
    <property type="interactions" value="245"/>
</dbReference>
<gene>
    <name evidence="8" type="ORF">EX30DRAFT_334934</name>
</gene>
<comment type="subcellular location">
    <subcellularLocation>
        <location evidence="1 3">Nucleus</location>
    </subcellularLocation>
</comment>
<keyword evidence="4" id="KW-0175">Coiled coil</keyword>
<feature type="coiled-coil region" evidence="4">
    <location>
        <begin position="726"/>
        <end position="753"/>
    </location>
</feature>
<organism evidence="8 9">
    <name type="scientific">Ascodesmis nigricans</name>
    <dbReference type="NCBI Taxonomy" id="341454"/>
    <lineage>
        <taxon>Eukaryota</taxon>
        <taxon>Fungi</taxon>
        <taxon>Dikarya</taxon>
        <taxon>Ascomycota</taxon>
        <taxon>Pezizomycotina</taxon>
        <taxon>Pezizomycetes</taxon>
        <taxon>Pezizales</taxon>
        <taxon>Ascodesmidaceae</taxon>
        <taxon>Ascodesmis</taxon>
    </lineage>
</organism>
<evidence type="ECO:0000256" key="1">
    <source>
        <dbReference type="ARBA" id="ARBA00004123"/>
    </source>
</evidence>
<feature type="region of interest" description="Disordered" evidence="5">
    <location>
        <begin position="957"/>
        <end position="998"/>
    </location>
</feature>
<evidence type="ECO:0000256" key="5">
    <source>
        <dbReference type="SAM" id="MobiDB-lite"/>
    </source>
</evidence>
<dbReference type="Pfam" id="PF02791">
    <property type="entry name" value="DDT"/>
    <property type="match status" value="1"/>
</dbReference>
<name>A0A4S2MLJ7_9PEZI</name>
<evidence type="ECO:0000256" key="4">
    <source>
        <dbReference type="SAM" id="Coils"/>
    </source>
</evidence>
<dbReference type="STRING" id="341454.A0A4S2MLJ7"/>
<feature type="region of interest" description="Disordered" evidence="5">
    <location>
        <begin position="639"/>
        <end position="716"/>
    </location>
</feature>
<dbReference type="AlphaFoldDB" id="A0A4S2MLJ7"/>
<feature type="region of interest" description="Disordered" evidence="5">
    <location>
        <begin position="905"/>
        <end position="934"/>
    </location>
</feature>
<feature type="domain" description="DDT" evidence="6">
    <location>
        <begin position="384"/>
        <end position="447"/>
    </location>
</feature>
<feature type="compositionally biased region" description="Gly residues" evidence="5">
    <location>
        <begin position="920"/>
        <end position="929"/>
    </location>
</feature>
<dbReference type="PANTHER" id="PTHR32075">
    <property type="entry name" value="ISWI CHROMATIN-REMODELING COMPLEX SUBUNIT YPL216W-RELATED"/>
    <property type="match status" value="1"/>
</dbReference>
<keyword evidence="2 3" id="KW-0539">Nucleus</keyword>
<dbReference type="Pfam" id="PF15613">
    <property type="entry name" value="WSD"/>
    <property type="match status" value="1"/>
</dbReference>
<dbReference type="OrthoDB" id="332390at2759"/>
<feature type="compositionally biased region" description="Acidic residues" evidence="5">
    <location>
        <begin position="456"/>
        <end position="470"/>
    </location>
</feature>
<proteinExistence type="predicted"/>
<feature type="region of interest" description="Disordered" evidence="5">
    <location>
        <begin position="456"/>
        <end position="509"/>
    </location>
</feature>
<feature type="domain" description="WAC" evidence="7">
    <location>
        <begin position="23"/>
        <end position="132"/>
    </location>
</feature>